<proteinExistence type="predicted"/>
<accession>A0A382GPQ5</accession>
<evidence type="ECO:0000313" key="1">
    <source>
        <dbReference type="EMBL" id="SVB76785.1"/>
    </source>
</evidence>
<organism evidence="1">
    <name type="scientific">marine metagenome</name>
    <dbReference type="NCBI Taxonomy" id="408172"/>
    <lineage>
        <taxon>unclassified sequences</taxon>
        <taxon>metagenomes</taxon>
        <taxon>ecological metagenomes</taxon>
    </lineage>
</organism>
<feature type="non-terminal residue" evidence="1">
    <location>
        <position position="1"/>
    </location>
</feature>
<gene>
    <name evidence="1" type="ORF">METZ01_LOCUS229639</name>
</gene>
<sequence length="34" mass="3766">TYNGGHFGSDSFKRLDFSSKHGDQIKYIVGGLYA</sequence>
<dbReference type="EMBL" id="UINC01056582">
    <property type="protein sequence ID" value="SVB76785.1"/>
    <property type="molecule type" value="Genomic_DNA"/>
</dbReference>
<name>A0A382GPQ5_9ZZZZ</name>
<protein>
    <submittedName>
        <fullName evidence="1">Uncharacterized protein</fullName>
    </submittedName>
</protein>
<dbReference type="AlphaFoldDB" id="A0A382GPQ5"/>
<reference evidence="1" key="1">
    <citation type="submission" date="2018-05" db="EMBL/GenBank/DDBJ databases">
        <authorList>
            <person name="Lanie J.A."/>
            <person name="Ng W.-L."/>
            <person name="Kazmierczak K.M."/>
            <person name="Andrzejewski T.M."/>
            <person name="Davidsen T.M."/>
            <person name="Wayne K.J."/>
            <person name="Tettelin H."/>
            <person name="Glass J.I."/>
            <person name="Rusch D."/>
            <person name="Podicherti R."/>
            <person name="Tsui H.-C.T."/>
            <person name="Winkler M.E."/>
        </authorList>
    </citation>
    <scope>NUCLEOTIDE SEQUENCE</scope>
</reference>